<comment type="cofactor">
    <cofactor evidence="1 8">
        <name>heme</name>
        <dbReference type="ChEBI" id="CHEBI:30413"/>
    </cofactor>
</comment>
<dbReference type="SUPFAM" id="SSF48264">
    <property type="entry name" value="Cytochrome P450"/>
    <property type="match status" value="1"/>
</dbReference>
<evidence type="ECO:0000256" key="6">
    <source>
        <dbReference type="ARBA" id="ARBA00023004"/>
    </source>
</evidence>
<dbReference type="GO" id="GO:0016705">
    <property type="term" value="F:oxidoreductase activity, acting on paired donors, with incorporation or reduction of molecular oxygen"/>
    <property type="evidence" value="ECO:0007669"/>
    <property type="project" value="InterPro"/>
</dbReference>
<dbReference type="HOGENOM" id="CLU_001570_29_0_1"/>
<comment type="similarity">
    <text evidence="2 9">Belongs to the cytochrome P450 family.</text>
</comment>
<dbReference type="EMBL" id="CM000135">
    <property type="protein sequence ID" value="EAY79184.1"/>
    <property type="molecule type" value="Genomic_DNA"/>
</dbReference>
<evidence type="ECO:0000256" key="7">
    <source>
        <dbReference type="ARBA" id="ARBA00023033"/>
    </source>
</evidence>
<dbReference type="InterPro" id="IPR053062">
    <property type="entry name" value="CYP450_84A"/>
</dbReference>
<keyword evidence="3 8" id="KW-0349">Heme</keyword>
<dbReference type="GO" id="GO:0005506">
    <property type="term" value="F:iron ion binding"/>
    <property type="evidence" value="ECO:0007669"/>
    <property type="project" value="InterPro"/>
</dbReference>
<evidence type="ECO:0000256" key="9">
    <source>
        <dbReference type="RuleBase" id="RU000461"/>
    </source>
</evidence>
<keyword evidence="11" id="KW-1185">Reference proteome</keyword>
<dbReference type="Gene3D" id="1.10.630.10">
    <property type="entry name" value="Cytochrome P450"/>
    <property type="match status" value="1"/>
</dbReference>
<dbReference type="AlphaFoldDB" id="A2Z9A0"/>
<dbReference type="InterPro" id="IPR001128">
    <property type="entry name" value="Cyt_P450"/>
</dbReference>
<proteinExistence type="inferred from homology"/>
<accession>A2Z9A0</accession>
<dbReference type="PRINTS" id="PR00385">
    <property type="entry name" value="P450"/>
</dbReference>
<evidence type="ECO:0000256" key="2">
    <source>
        <dbReference type="ARBA" id="ARBA00010617"/>
    </source>
</evidence>
<dbReference type="PANTHER" id="PTHR47945">
    <property type="entry name" value="CYTOCHROME P450 84A1-RELATED"/>
    <property type="match status" value="1"/>
</dbReference>
<dbReference type="OMA" id="CETWIDP"/>
<keyword evidence="7 9" id="KW-0503">Monooxygenase</keyword>
<dbReference type="InterPro" id="IPR017972">
    <property type="entry name" value="Cyt_P450_CS"/>
</dbReference>
<dbReference type="InterPro" id="IPR002403">
    <property type="entry name" value="Cyt_P450_E_grp-IV"/>
</dbReference>
<evidence type="ECO:0000313" key="10">
    <source>
        <dbReference type="EMBL" id="EAY79184.1"/>
    </source>
</evidence>
<evidence type="ECO:0000256" key="8">
    <source>
        <dbReference type="PIRSR" id="PIRSR602403-1"/>
    </source>
</evidence>
<dbReference type="FunFam" id="1.10.630.10:FF:000126">
    <property type="entry name" value="Predicted protein"/>
    <property type="match status" value="1"/>
</dbReference>
<evidence type="ECO:0000313" key="11">
    <source>
        <dbReference type="Proteomes" id="UP000007015"/>
    </source>
</evidence>
<dbReference type="STRING" id="39946.A2Z9A0"/>
<evidence type="ECO:0000256" key="3">
    <source>
        <dbReference type="ARBA" id="ARBA00022617"/>
    </source>
</evidence>
<dbReference type="PRINTS" id="PR00465">
    <property type="entry name" value="EP450IV"/>
</dbReference>
<dbReference type="PANTHER" id="PTHR47945:SF5">
    <property type="entry name" value="CYTOCHROME P450 84A1-RELATED"/>
    <property type="match status" value="1"/>
</dbReference>
<feature type="binding site" description="axial binding residue" evidence="8">
    <location>
        <position position="131"/>
    </location>
    <ligand>
        <name>heme</name>
        <dbReference type="ChEBI" id="CHEBI:30413"/>
    </ligand>
    <ligandPart>
        <name>Fe</name>
        <dbReference type="ChEBI" id="CHEBI:18248"/>
    </ligandPart>
</feature>
<evidence type="ECO:0000256" key="1">
    <source>
        <dbReference type="ARBA" id="ARBA00001971"/>
    </source>
</evidence>
<name>A2Z9A0_ORYSI</name>
<protein>
    <submittedName>
        <fullName evidence="10">Uncharacterized protein</fullName>
    </submittedName>
</protein>
<gene>
    <name evidence="10" type="ORF">OsI_34295</name>
</gene>
<dbReference type="GO" id="GO:0004497">
    <property type="term" value="F:monooxygenase activity"/>
    <property type="evidence" value="ECO:0007669"/>
    <property type="project" value="UniProtKB-KW"/>
</dbReference>
<evidence type="ECO:0000256" key="5">
    <source>
        <dbReference type="ARBA" id="ARBA00023002"/>
    </source>
</evidence>
<evidence type="ECO:0000256" key="4">
    <source>
        <dbReference type="ARBA" id="ARBA00022723"/>
    </source>
</evidence>
<dbReference type="PROSITE" id="PS00086">
    <property type="entry name" value="CYTOCHROME_P450"/>
    <property type="match status" value="1"/>
</dbReference>
<dbReference type="Proteomes" id="UP000007015">
    <property type="component" value="Chromosome 10"/>
</dbReference>
<dbReference type="InterPro" id="IPR036396">
    <property type="entry name" value="Cyt_P450_sf"/>
</dbReference>
<keyword evidence="5 9" id="KW-0560">Oxidoreductase</keyword>
<reference evidence="10 11" key="1">
    <citation type="journal article" date="2005" name="PLoS Biol.">
        <title>The genomes of Oryza sativa: a history of duplications.</title>
        <authorList>
            <person name="Yu J."/>
            <person name="Wang J."/>
            <person name="Lin W."/>
            <person name="Li S."/>
            <person name="Li H."/>
            <person name="Zhou J."/>
            <person name="Ni P."/>
            <person name="Dong W."/>
            <person name="Hu S."/>
            <person name="Zeng C."/>
            <person name="Zhang J."/>
            <person name="Zhang Y."/>
            <person name="Li R."/>
            <person name="Xu Z."/>
            <person name="Li S."/>
            <person name="Li X."/>
            <person name="Zheng H."/>
            <person name="Cong L."/>
            <person name="Lin L."/>
            <person name="Yin J."/>
            <person name="Geng J."/>
            <person name="Li G."/>
            <person name="Shi J."/>
            <person name="Liu J."/>
            <person name="Lv H."/>
            <person name="Li J."/>
            <person name="Wang J."/>
            <person name="Deng Y."/>
            <person name="Ran L."/>
            <person name="Shi X."/>
            <person name="Wang X."/>
            <person name="Wu Q."/>
            <person name="Li C."/>
            <person name="Ren X."/>
            <person name="Wang J."/>
            <person name="Wang X."/>
            <person name="Li D."/>
            <person name="Liu D."/>
            <person name="Zhang X."/>
            <person name="Ji Z."/>
            <person name="Zhao W."/>
            <person name="Sun Y."/>
            <person name="Zhang Z."/>
            <person name="Bao J."/>
            <person name="Han Y."/>
            <person name="Dong L."/>
            <person name="Ji J."/>
            <person name="Chen P."/>
            <person name="Wu S."/>
            <person name="Liu J."/>
            <person name="Xiao Y."/>
            <person name="Bu D."/>
            <person name="Tan J."/>
            <person name="Yang L."/>
            <person name="Ye C."/>
            <person name="Zhang J."/>
            <person name="Xu J."/>
            <person name="Zhou Y."/>
            <person name="Yu Y."/>
            <person name="Zhang B."/>
            <person name="Zhuang S."/>
            <person name="Wei H."/>
            <person name="Liu B."/>
            <person name="Lei M."/>
            <person name="Yu H."/>
            <person name="Li Y."/>
            <person name="Xu H."/>
            <person name="Wei S."/>
            <person name="He X."/>
            <person name="Fang L."/>
            <person name="Zhang Z."/>
            <person name="Zhang Y."/>
            <person name="Huang X."/>
            <person name="Su Z."/>
            <person name="Tong W."/>
            <person name="Li J."/>
            <person name="Tong Z."/>
            <person name="Li S."/>
            <person name="Ye J."/>
            <person name="Wang L."/>
            <person name="Fang L."/>
            <person name="Lei T."/>
            <person name="Chen C."/>
            <person name="Chen H."/>
            <person name="Xu Z."/>
            <person name="Li H."/>
            <person name="Huang H."/>
            <person name="Zhang F."/>
            <person name="Xu H."/>
            <person name="Li N."/>
            <person name="Zhao C."/>
            <person name="Li S."/>
            <person name="Dong L."/>
            <person name="Huang Y."/>
            <person name="Li L."/>
            <person name="Xi Y."/>
            <person name="Qi Q."/>
            <person name="Li W."/>
            <person name="Zhang B."/>
            <person name="Hu W."/>
            <person name="Zhang Y."/>
            <person name="Tian X."/>
            <person name="Jiao Y."/>
            <person name="Liang X."/>
            <person name="Jin J."/>
            <person name="Gao L."/>
            <person name="Zheng W."/>
            <person name="Hao B."/>
            <person name="Liu S."/>
            <person name="Wang W."/>
            <person name="Yuan L."/>
            <person name="Cao M."/>
            <person name="McDermott J."/>
            <person name="Samudrala R."/>
            <person name="Wang J."/>
            <person name="Wong G.K."/>
            <person name="Yang H."/>
        </authorList>
    </citation>
    <scope>NUCLEOTIDE SEQUENCE [LARGE SCALE GENOMIC DNA]</scope>
    <source>
        <strain evidence="11">cv. 93-11</strain>
    </source>
</reference>
<keyword evidence="4 8" id="KW-0479">Metal-binding</keyword>
<organism evidence="10 11">
    <name type="scientific">Oryza sativa subsp. indica</name>
    <name type="common">Rice</name>
    <dbReference type="NCBI Taxonomy" id="39946"/>
    <lineage>
        <taxon>Eukaryota</taxon>
        <taxon>Viridiplantae</taxon>
        <taxon>Streptophyta</taxon>
        <taxon>Embryophyta</taxon>
        <taxon>Tracheophyta</taxon>
        <taxon>Spermatophyta</taxon>
        <taxon>Magnoliopsida</taxon>
        <taxon>Liliopsida</taxon>
        <taxon>Poales</taxon>
        <taxon>Poaceae</taxon>
        <taxon>BOP clade</taxon>
        <taxon>Oryzoideae</taxon>
        <taxon>Oryzeae</taxon>
        <taxon>Oryzinae</taxon>
        <taxon>Oryza</taxon>
        <taxon>Oryza sativa</taxon>
    </lineage>
</organism>
<dbReference type="Pfam" id="PF00067">
    <property type="entry name" value="p450"/>
    <property type="match status" value="1"/>
</dbReference>
<dbReference type="Gramene" id="BGIOSGA031566-TA">
    <property type="protein sequence ID" value="BGIOSGA031566-PA"/>
    <property type="gene ID" value="BGIOSGA031566"/>
</dbReference>
<sequence>MAEMMHSPDDLRRVQEELAAVVGLGRDVAESDLDKLPFLRCVIKETLRLHPPIPILLHETAADCLVAGYSVPRGSRVMVNVWAINRDRAAWGPDADAFPPSRFAAGAAAEGLDFRGGCFEFLPFGSGRRSCPGMALGLYALELAVARLAHGFNWSLPDGMKPSELDMSDIFGLTAPRATRLSAVATPRLTCPLY</sequence>
<keyword evidence="6 8" id="KW-0408">Iron</keyword>
<dbReference type="GO" id="GO:0020037">
    <property type="term" value="F:heme binding"/>
    <property type="evidence" value="ECO:0007669"/>
    <property type="project" value="InterPro"/>
</dbReference>